<dbReference type="InterPro" id="IPR011991">
    <property type="entry name" value="ArsR-like_HTH"/>
</dbReference>
<dbReference type="SUPFAM" id="SSF46785">
    <property type="entry name" value="Winged helix' DNA-binding domain"/>
    <property type="match status" value="1"/>
</dbReference>
<dbReference type="Gene3D" id="1.10.10.10">
    <property type="entry name" value="Winged helix-like DNA-binding domain superfamily/Winged helix DNA-binding domain"/>
    <property type="match status" value="1"/>
</dbReference>
<sequence>MVIQELSEAEADAIFRALADSTRRDILRRAIRHERSISSLADRYAMSWAAVQKHVAVLERAFLIVKERRGKEQIVRANLDSVRRASLLLDQFEQLWHERLDRIGDILTPPDTASPDRAPPGTASPDKEGTER</sequence>
<dbReference type="GO" id="GO:0003700">
    <property type="term" value="F:DNA-binding transcription factor activity"/>
    <property type="evidence" value="ECO:0007669"/>
    <property type="project" value="InterPro"/>
</dbReference>
<dbReference type="PANTHER" id="PTHR38600">
    <property type="entry name" value="TRANSCRIPTIONAL REGULATORY PROTEIN"/>
    <property type="match status" value="1"/>
</dbReference>
<dbReference type="InterPro" id="IPR036388">
    <property type="entry name" value="WH-like_DNA-bd_sf"/>
</dbReference>
<name>A0AA41XE29_9MICO</name>
<evidence type="ECO:0000313" key="4">
    <source>
        <dbReference type="Proteomes" id="UP001165587"/>
    </source>
</evidence>
<dbReference type="AlphaFoldDB" id="A0AA41XE29"/>
<dbReference type="EMBL" id="JANLCK010000005">
    <property type="protein sequence ID" value="MCS5726474.1"/>
    <property type="molecule type" value="Genomic_DNA"/>
</dbReference>
<dbReference type="RefSeq" id="WP_259528847.1">
    <property type="nucleotide sequence ID" value="NZ_JANLCK010000005.1"/>
</dbReference>
<dbReference type="Proteomes" id="UP001165587">
    <property type="component" value="Unassembled WGS sequence"/>
</dbReference>
<dbReference type="InterPro" id="IPR036390">
    <property type="entry name" value="WH_DNA-bd_sf"/>
</dbReference>
<evidence type="ECO:0000256" key="1">
    <source>
        <dbReference type="SAM" id="MobiDB-lite"/>
    </source>
</evidence>
<organism evidence="3 4">
    <name type="scientific">Herbiconiux oxytropis</name>
    <dbReference type="NCBI Taxonomy" id="2970915"/>
    <lineage>
        <taxon>Bacteria</taxon>
        <taxon>Bacillati</taxon>
        <taxon>Actinomycetota</taxon>
        <taxon>Actinomycetes</taxon>
        <taxon>Micrococcales</taxon>
        <taxon>Microbacteriaceae</taxon>
        <taxon>Herbiconiux</taxon>
    </lineage>
</organism>
<dbReference type="SMART" id="SM00418">
    <property type="entry name" value="HTH_ARSR"/>
    <property type="match status" value="1"/>
</dbReference>
<keyword evidence="4" id="KW-1185">Reference proteome</keyword>
<dbReference type="PANTHER" id="PTHR38600:SF2">
    <property type="entry name" value="SLL0088 PROTEIN"/>
    <property type="match status" value="1"/>
</dbReference>
<feature type="domain" description="HTH arsR-type" evidence="2">
    <location>
        <begin position="3"/>
        <end position="99"/>
    </location>
</feature>
<dbReference type="CDD" id="cd00090">
    <property type="entry name" value="HTH_ARSR"/>
    <property type="match status" value="1"/>
</dbReference>
<evidence type="ECO:0000259" key="2">
    <source>
        <dbReference type="PROSITE" id="PS50987"/>
    </source>
</evidence>
<protein>
    <submittedName>
        <fullName evidence="3">Helix-turn-helix domain-containing protein</fullName>
    </submittedName>
</protein>
<comment type="caution">
    <text evidence="3">The sequence shown here is derived from an EMBL/GenBank/DDBJ whole genome shotgun (WGS) entry which is preliminary data.</text>
</comment>
<reference evidence="3" key="1">
    <citation type="submission" date="2022-08" db="EMBL/GenBank/DDBJ databases">
        <authorList>
            <person name="Deng Y."/>
            <person name="Han X.-F."/>
            <person name="Zhang Y.-Q."/>
        </authorList>
    </citation>
    <scope>NUCLEOTIDE SEQUENCE</scope>
    <source>
        <strain evidence="3">CPCC 203407</strain>
    </source>
</reference>
<gene>
    <name evidence="3" type="ORF">N1028_11275</name>
</gene>
<accession>A0AA41XE29</accession>
<feature type="region of interest" description="Disordered" evidence="1">
    <location>
        <begin position="106"/>
        <end position="132"/>
    </location>
</feature>
<proteinExistence type="predicted"/>
<dbReference type="PROSITE" id="PS50987">
    <property type="entry name" value="HTH_ARSR_2"/>
    <property type="match status" value="1"/>
</dbReference>
<evidence type="ECO:0000313" key="3">
    <source>
        <dbReference type="EMBL" id="MCS5726474.1"/>
    </source>
</evidence>
<dbReference type="InterPro" id="IPR001845">
    <property type="entry name" value="HTH_ArsR_DNA-bd_dom"/>
</dbReference>